<evidence type="ECO:0000313" key="3">
    <source>
        <dbReference type="EMBL" id="SSX11569.1"/>
    </source>
</evidence>
<dbReference type="SUPFAM" id="SSF53474">
    <property type="entry name" value="alpha/beta-Hydrolases"/>
    <property type="match status" value="1"/>
</dbReference>
<dbReference type="GO" id="GO:0052651">
    <property type="term" value="P:monoacylglycerol catabolic process"/>
    <property type="evidence" value="ECO:0007669"/>
    <property type="project" value="TreeGrafter"/>
</dbReference>
<evidence type="ECO:0000256" key="1">
    <source>
        <dbReference type="SAM" id="Phobius"/>
    </source>
</evidence>
<evidence type="ECO:0000313" key="4">
    <source>
        <dbReference type="EMBL" id="SSX31136.1"/>
    </source>
</evidence>
<evidence type="ECO:0000259" key="2">
    <source>
        <dbReference type="Pfam" id="PF12146"/>
    </source>
</evidence>
<keyword evidence="1" id="KW-0472">Membrane</keyword>
<dbReference type="EMBL" id="UFQS01001603">
    <property type="protein sequence ID" value="SSX11569.1"/>
    <property type="molecule type" value="Genomic_DNA"/>
</dbReference>
<dbReference type="Pfam" id="PF12146">
    <property type="entry name" value="Hydrolase_4"/>
    <property type="match status" value="1"/>
</dbReference>
<dbReference type="InterPro" id="IPR022742">
    <property type="entry name" value="Hydrolase_4"/>
</dbReference>
<gene>
    <name evidence="3" type="primary">CSON003365</name>
</gene>
<dbReference type="GO" id="GO:0006660">
    <property type="term" value="P:phosphatidylserine catabolic process"/>
    <property type="evidence" value="ECO:0007669"/>
    <property type="project" value="TreeGrafter"/>
</dbReference>
<dbReference type="PANTHER" id="PTHR12277">
    <property type="entry name" value="ALPHA/BETA HYDROLASE DOMAIN-CONTAINING PROTEIN"/>
    <property type="match status" value="1"/>
</dbReference>
<protein>
    <submittedName>
        <fullName evidence="3">CSON003365 protein</fullName>
    </submittedName>
</protein>
<dbReference type="GO" id="GO:0047372">
    <property type="term" value="F:monoacylglycerol lipase activity"/>
    <property type="evidence" value="ECO:0007669"/>
    <property type="project" value="TreeGrafter"/>
</dbReference>
<dbReference type="AlphaFoldDB" id="A0A336L4W6"/>
<reference evidence="3" key="1">
    <citation type="submission" date="2018-04" db="EMBL/GenBank/DDBJ databases">
        <authorList>
            <person name="Go L.Y."/>
            <person name="Mitchell J.A."/>
        </authorList>
    </citation>
    <scope>NUCLEOTIDE SEQUENCE</scope>
    <source>
        <tissue evidence="3">Whole organism</tissue>
    </source>
</reference>
<feature type="domain" description="Serine aminopeptidase S33" evidence="2">
    <location>
        <begin position="264"/>
        <end position="383"/>
    </location>
</feature>
<organism evidence="3">
    <name type="scientific">Culicoides sonorensis</name>
    <name type="common">Biting midge</name>
    <dbReference type="NCBI Taxonomy" id="179676"/>
    <lineage>
        <taxon>Eukaryota</taxon>
        <taxon>Metazoa</taxon>
        <taxon>Ecdysozoa</taxon>
        <taxon>Arthropoda</taxon>
        <taxon>Hexapoda</taxon>
        <taxon>Insecta</taxon>
        <taxon>Pterygota</taxon>
        <taxon>Neoptera</taxon>
        <taxon>Endopterygota</taxon>
        <taxon>Diptera</taxon>
        <taxon>Nematocera</taxon>
        <taxon>Chironomoidea</taxon>
        <taxon>Ceratopogonidae</taxon>
        <taxon>Ceratopogoninae</taxon>
        <taxon>Culicoides</taxon>
        <taxon>Monoculicoides</taxon>
    </lineage>
</organism>
<keyword evidence="1" id="KW-1133">Transmembrane helix</keyword>
<keyword evidence="1" id="KW-0812">Transmembrane</keyword>
<dbReference type="Gene3D" id="3.40.50.1820">
    <property type="entry name" value="alpha/beta hydrolase"/>
    <property type="match status" value="1"/>
</dbReference>
<proteinExistence type="predicted"/>
<dbReference type="GO" id="GO:0004622">
    <property type="term" value="F:phosphatidylcholine lysophospholipase activity"/>
    <property type="evidence" value="ECO:0007669"/>
    <property type="project" value="TreeGrafter"/>
</dbReference>
<name>A0A336L4W6_CULSO</name>
<reference evidence="4" key="2">
    <citation type="submission" date="2018-07" db="EMBL/GenBank/DDBJ databases">
        <authorList>
            <person name="Quirk P.G."/>
            <person name="Krulwich T.A."/>
        </authorList>
    </citation>
    <scope>NUCLEOTIDE SEQUENCE</scope>
</reference>
<accession>A0A336L4W6</accession>
<dbReference type="VEuPathDB" id="VectorBase:CSON003365"/>
<dbReference type="EMBL" id="UFQT01001603">
    <property type="protein sequence ID" value="SSX31136.1"/>
    <property type="molecule type" value="Genomic_DNA"/>
</dbReference>
<dbReference type="PANTHER" id="PTHR12277:SF194">
    <property type="entry name" value="FI04476P"/>
    <property type="match status" value="1"/>
</dbReference>
<dbReference type="GO" id="GO:0005789">
    <property type="term" value="C:endoplasmic reticulum membrane"/>
    <property type="evidence" value="ECO:0007669"/>
    <property type="project" value="TreeGrafter"/>
</dbReference>
<dbReference type="InterPro" id="IPR029058">
    <property type="entry name" value="AB_hydrolase_fold"/>
</dbReference>
<feature type="transmembrane region" description="Helical" evidence="1">
    <location>
        <begin position="109"/>
        <end position="129"/>
    </location>
</feature>
<sequence>MGTVKNSNQMFDNKEEDHPYVDPTPYKLSKNNQILLDIFKTCVIPVVLSILYQNDFNQMFDNKEEDHPYVDPTPYKLSKNNQILLDIFKTCVIPVVLSILYQNDLISKFGLIIGLLFSFTFFIIFPLIFKYSYKLQRAVLFLTFIQFPGNLDLGRPDKSGLWATRNFYIYHKDPKRQLNVRLGVWHVLPNHVVKRFAKQLRVREEILSNITISEREEKLLQLNDETFNKIEQKFGPDFQVKHDDNGESKKLFYETILSETKIPVVLYLHGNTASRGTQHRVEMYQTLRAQGYHVIAFDYRGFGDSSSLGPSARSVVLDSKVIYEYILEKTKNPILIWGHSLGTGIGTHLIPELKALKQPRGIVLESPFNNIKDEISEHPFAKAYKYLPWFEFTIVNPMFENQLTFDSDERIAEIKLPIMILHAEDDKVVPFRLGYKLYRTALKTRPKSFAPIEFYRFSKSHNYGHRWMCRSPELPGLVNQFFDKYEEDDKKQYL</sequence>